<reference evidence="1 2" key="1">
    <citation type="submission" date="2019-10" db="EMBL/GenBank/DDBJ databases">
        <title>Nocardioides novel species isolated from the excrement of Marmot.</title>
        <authorList>
            <person name="Zhang G."/>
        </authorList>
    </citation>
    <scope>NUCLEOTIDE SEQUENCE [LARGE SCALE GENOMIC DNA]</scope>
    <source>
        <strain evidence="2">zg-579</strain>
    </source>
</reference>
<dbReference type="RefSeq" id="WP_154616753.1">
    <property type="nucleotide sequence ID" value="NZ_CP053660.1"/>
</dbReference>
<protein>
    <submittedName>
        <fullName evidence="1">Uncharacterized protein</fullName>
    </submittedName>
</protein>
<organism evidence="1 2">
    <name type="scientific">Nocardioides marmotae</name>
    <dbReference type="NCBI Taxonomy" id="2663857"/>
    <lineage>
        <taxon>Bacteria</taxon>
        <taxon>Bacillati</taxon>
        <taxon>Actinomycetota</taxon>
        <taxon>Actinomycetes</taxon>
        <taxon>Propionibacteriales</taxon>
        <taxon>Nocardioidaceae</taxon>
        <taxon>Nocardioides</taxon>
    </lineage>
</organism>
<accession>A0A6I3JGD1</accession>
<dbReference type="EMBL" id="WLCI01000019">
    <property type="protein sequence ID" value="MTB97003.1"/>
    <property type="molecule type" value="Genomic_DNA"/>
</dbReference>
<keyword evidence="2" id="KW-1185">Reference proteome</keyword>
<evidence type="ECO:0000313" key="2">
    <source>
        <dbReference type="Proteomes" id="UP000433406"/>
    </source>
</evidence>
<comment type="caution">
    <text evidence="1">The sequence shown here is derived from an EMBL/GenBank/DDBJ whole genome shotgun (WGS) entry which is preliminary data.</text>
</comment>
<evidence type="ECO:0000313" key="1">
    <source>
        <dbReference type="EMBL" id="MTB97003.1"/>
    </source>
</evidence>
<gene>
    <name evidence="1" type="ORF">GGQ22_18170</name>
</gene>
<dbReference type="Proteomes" id="UP000433406">
    <property type="component" value="Unassembled WGS sequence"/>
</dbReference>
<proteinExistence type="predicted"/>
<name>A0A6I3JGD1_9ACTN</name>
<dbReference type="AlphaFoldDB" id="A0A6I3JGD1"/>
<sequence>MTQTPLSQAGPSASLRPPPWSYAWWALTGAVVGFGVVGLLTIGIFLLPVGLALLVVGCLWKPLQNSSATAAVGGLAAAPLYLAWVNRDGPGTVCETLADGTSCAERWSPWPFLAVAVVLVAVSVTAVTKTRRAR</sequence>